<protein>
    <submittedName>
        <fullName evidence="2">Uncharacterized protein</fullName>
    </submittedName>
</protein>
<feature type="compositionally biased region" description="Basic and acidic residues" evidence="1">
    <location>
        <begin position="287"/>
        <end position="313"/>
    </location>
</feature>
<sequence length="603" mass="67348">MEDYNNDLQTLIALVADMEENIARVKSIVTKLVKNSSNGRLNSLLEFYSCLIDGTKNDKPLSIPNIDNIKNGAKFEDLEDVKNHPKDNPEDNELSIDKYGPINVDVGFQEKFDKDSGKNEIKGFVSVENGHKRLKSVVVTNTHLETSETDSVTNSMVEKDSNNAAKSGPSLTYASHNNNANTNEIPESKSDDAAGNDQHIDVSDFKDLSLRRMYSEEVSLQILLSRSMAKESILKTVISKDEHSFEPNLDSENDQSGTKAKGEPKKDRILSTPKTNGNPMTTVSPGNDKEHKESCVFDSKKVTPEKTKSRAEESLAQAQPSQAGPEDESDDCFFPKKMIEQVVSELRATFPHYANSHFDASSASASSPSTSSSEVTVTLHATPKRSPSASEAETSFFWIPNDKIAHETTSAPSKPITAFPVPSLRQTILNVSIGLPLFNHRPHSSLLETENVSSGFLNDLRDYVVLQNIKIPSPREIRRVPGLPHSELGFLKLQDIRAVLKRRTCQHGKTSQNQKCSFCGEAHFSEACHKVFRTADRLERTKENNFNRVCLMCLGLKKNQHQRYCTKPWCGLCDTNSHHSAFCYETDHLIDMERYLSKMYPFA</sequence>
<feature type="compositionally biased region" description="Basic and acidic residues" evidence="1">
    <location>
        <begin position="260"/>
        <end position="269"/>
    </location>
</feature>
<name>A0A4U8UJS5_STECR</name>
<feature type="compositionally biased region" description="Polar residues" evidence="1">
    <location>
        <begin position="146"/>
        <end position="185"/>
    </location>
</feature>
<feature type="region of interest" description="Disordered" evidence="1">
    <location>
        <begin position="358"/>
        <end position="390"/>
    </location>
</feature>
<reference evidence="2 3" key="2">
    <citation type="journal article" date="2019" name="G3 (Bethesda)">
        <title>Hybrid Assembly of the Genome of the Entomopathogenic Nematode Steinernema carpocapsae Identifies the X-Chromosome.</title>
        <authorList>
            <person name="Serra L."/>
            <person name="Macchietto M."/>
            <person name="Macias-Munoz A."/>
            <person name="McGill C.J."/>
            <person name="Rodriguez I.M."/>
            <person name="Rodriguez B."/>
            <person name="Murad R."/>
            <person name="Mortazavi A."/>
        </authorList>
    </citation>
    <scope>NUCLEOTIDE SEQUENCE [LARGE SCALE GENOMIC DNA]</scope>
    <source>
        <strain evidence="2 3">ALL</strain>
    </source>
</reference>
<dbReference type="AlphaFoldDB" id="A0A4U8UJS5"/>
<feature type="region of interest" description="Disordered" evidence="1">
    <location>
        <begin position="242"/>
        <end position="332"/>
    </location>
</feature>
<evidence type="ECO:0000256" key="1">
    <source>
        <dbReference type="SAM" id="MobiDB-lite"/>
    </source>
</evidence>
<feature type="region of interest" description="Disordered" evidence="1">
    <location>
        <begin position="146"/>
        <end position="198"/>
    </location>
</feature>
<dbReference type="EMBL" id="AZBU02000001">
    <property type="protein sequence ID" value="TMS33134.1"/>
    <property type="molecule type" value="Genomic_DNA"/>
</dbReference>
<feature type="compositionally biased region" description="Polar residues" evidence="1">
    <location>
        <begin position="272"/>
        <end position="285"/>
    </location>
</feature>
<keyword evidence="3" id="KW-1185">Reference proteome</keyword>
<proteinExistence type="predicted"/>
<feature type="compositionally biased region" description="Basic and acidic residues" evidence="1">
    <location>
        <begin position="186"/>
        <end position="198"/>
    </location>
</feature>
<gene>
    <name evidence="2" type="ORF">L596_000908</name>
</gene>
<organism evidence="2 3">
    <name type="scientific">Steinernema carpocapsae</name>
    <name type="common">Entomopathogenic nematode</name>
    <dbReference type="NCBI Taxonomy" id="34508"/>
    <lineage>
        <taxon>Eukaryota</taxon>
        <taxon>Metazoa</taxon>
        <taxon>Ecdysozoa</taxon>
        <taxon>Nematoda</taxon>
        <taxon>Chromadorea</taxon>
        <taxon>Rhabditida</taxon>
        <taxon>Tylenchina</taxon>
        <taxon>Panagrolaimomorpha</taxon>
        <taxon>Strongyloidoidea</taxon>
        <taxon>Steinernematidae</taxon>
        <taxon>Steinernema</taxon>
    </lineage>
</organism>
<reference evidence="2 3" key="1">
    <citation type="journal article" date="2015" name="Genome Biol.">
        <title>Comparative genomics of Steinernema reveals deeply conserved gene regulatory networks.</title>
        <authorList>
            <person name="Dillman A.R."/>
            <person name="Macchietto M."/>
            <person name="Porter C.F."/>
            <person name="Rogers A."/>
            <person name="Williams B."/>
            <person name="Antoshechkin I."/>
            <person name="Lee M.M."/>
            <person name="Goodwin Z."/>
            <person name="Lu X."/>
            <person name="Lewis E.E."/>
            <person name="Goodrich-Blair H."/>
            <person name="Stock S.P."/>
            <person name="Adams B.J."/>
            <person name="Sternberg P.W."/>
            <person name="Mortazavi A."/>
        </authorList>
    </citation>
    <scope>NUCLEOTIDE SEQUENCE [LARGE SCALE GENOMIC DNA]</scope>
    <source>
        <strain evidence="2 3">ALL</strain>
    </source>
</reference>
<dbReference type="Proteomes" id="UP000298663">
    <property type="component" value="Unassembled WGS sequence"/>
</dbReference>
<accession>A0A4U8UJS5</accession>
<feature type="compositionally biased region" description="Low complexity" evidence="1">
    <location>
        <begin position="360"/>
        <end position="373"/>
    </location>
</feature>
<comment type="caution">
    <text evidence="2">The sequence shown here is derived from an EMBL/GenBank/DDBJ whole genome shotgun (WGS) entry which is preliminary data.</text>
</comment>
<evidence type="ECO:0000313" key="2">
    <source>
        <dbReference type="EMBL" id="TMS33134.1"/>
    </source>
</evidence>
<evidence type="ECO:0000313" key="3">
    <source>
        <dbReference type="Proteomes" id="UP000298663"/>
    </source>
</evidence>